<dbReference type="Proteomes" id="UP001057375">
    <property type="component" value="Unassembled WGS sequence"/>
</dbReference>
<protein>
    <recommendedName>
        <fullName evidence="4">BRCT domain-containing protein</fullName>
    </recommendedName>
</protein>
<feature type="compositionally biased region" description="Basic and acidic residues" evidence="1">
    <location>
        <begin position="831"/>
        <end position="841"/>
    </location>
</feature>
<sequence>MRFCFFGEFSTQDNIKSIKEGLSNFGFTVFSGKHFNEDDIIVVQSVWTEEIYKMHSSNPYFTIVSIHAVASILPKLYSTANPSKNIYKLISQGSCIQLYLFNDIPVYVCGDAPLGSLMSQSELQQHLEQGEKKFKPHPSQLGGHSKESSSRPSSSQFASLPLTLPLSYFLSSLACSLLSVPPLDHGVIVCGRVCSVCSSKQQLTESVPSSSLLSGGSTNPSVTTPELYKSAKVFEKALIHIATEFPQFLNSQAQVTWDSSSKEFIEICEEEEEEDCTITSTIVCSFRWPIECVRLNEIVPISHDTFPILPLSGMSVCLCVLKDKIQDSSSESGPKEAATGVGRSRTKTQSGRTQTDRKTGGRTQKSHQFPYRTNQLSEQAIIEKAIQLGANSVLSLSSYSSLSSFHPDTFLISPWILMTDVIDCDMSSLLLSTSQPVTSTLVKTSSKSSKDSSKSSSSSSSSSTLCDSLYSLFQPIIQSCHNHSVPIVDSSIMASFPKIFYQSIIDSCSSSSGRSTVSDLQHCKIFDVNGMLVIDKLSVSNESKSKPSQADHIPPKSTNQSSSSSIRAPIYPPSFIPPGTTELLSNINRQYSGHSQQHHARRGGREKGGGGGGDKVSVSDTGISVSSSSERSHSHKNHIHSDTSPSSTDFSTSVPSTTPQGCASVCSSSLLLRSFAFIFLGYPMTQTITLCDVIKKHGGEISGIGGVYKDFFHISSSSSSSSSSKVPTNSTSIPHSSLLSIPFFSTLSVDSLLSFVSTVENYTHNQHVWGEGGRKALWELLEQVKEGEEVKDCEEDVKPIQRIQQHQAREQEDRALTARKEEEEGEEGEEGREGEGREGREGNGALLASRVTQSDLMTSTSISGSVMQSRLRRALQSSPLRFSDGISSSNNSSPSFGQGGKGGGQTSSAFGAYGTPVSSTIPASRTSLQNPLDSLSSQKTLLVCVSDDLWLKCIPEWRRMIEKLKKETDRVTIRVKDTEDIIASSARTASRLRSRPSAGSSWMGKRRRLIFDDPDRPVDQSNGHGILSLSSYCPPMAFMWRDEEHLIPAHKLLESRRRLGLLSSHHQHSVRHKPPSGVCACVCVEYIKVLLAGMRMMFAKEKEGEIQSMRARDTSTMVMSSSAAPTPGFLGGRSPSPSSLTTPLDVHVELENIVADLMPSLPPFVPHTSSQRLSDIFSSHLHRSTIDEPSVLLSKPTTGSSEQHRDSSSTHVGASPTSTDGTALPALSVCFLNCGARLFDERQALAGSTCGRRYEMSDLGRLGLCVCVWRCGGKMCINEDEMEQEMEFTHAPIDNTSSTAAGRKQGDDGMMKTSTRLVIVCPPIPKTDIPPSLLHVDHTVVLPLFFHQCILYGKRLDLHEWVPEETDELATKDDIFSFDRSFTARTGSFGGSIGRDGSVGLIDDGLNAVEDDGDFHMEWMNIQYDE</sequence>
<evidence type="ECO:0000313" key="3">
    <source>
        <dbReference type="Proteomes" id="UP001057375"/>
    </source>
</evidence>
<name>A0ABQ5KYQ0_9EUKA</name>
<feature type="region of interest" description="Disordered" evidence="1">
    <location>
        <begin position="128"/>
        <end position="154"/>
    </location>
</feature>
<evidence type="ECO:0008006" key="4">
    <source>
        <dbReference type="Google" id="ProtNLM"/>
    </source>
</evidence>
<gene>
    <name evidence="2" type="ORF">ADUPG1_010010</name>
</gene>
<feature type="region of interest" description="Disordered" evidence="1">
    <location>
        <begin position="802"/>
        <end position="844"/>
    </location>
</feature>
<dbReference type="EMBL" id="BQXS01011405">
    <property type="protein sequence ID" value="GKT37171.1"/>
    <property type="molecule type" value="Genomic_DNA"/>
</dbReference>
<organism evidence="2 3">
    <name type="scientific">Aduncisulcus paluster</name>
    <dbReference type="NCBI Taxonomy" id="2918883"/>
    <lineage>
        <taxon>Eukaryota</taxon>
        <taxon>Metamonada</taxon>
        <taxon>Carpediemonas-like organisms</taxon>
        <taxon>Aduncisulcus</taxon>
    </lineage>
</organism>
<feature type="compositionally biased region" description="Low complexity" evidence="1">
    <location>
        <begin position="616"/>
        <end position="629"/>
    </location>
</feature>
<accession>A0ABQ5KYQ0</accession>
<feature type="region of interest" description="Disordered" evidence="1">
    <location>
        <begin position="1188"/>
        <end position="1219"/>
    </location>
</feature>
<proteinExistence type="predicted"/>
<reference evidence="2" key="1">
    <citation type="submission" date="2022-03" db="EMBL/GenBank/DDBJ databases">
        <title>Draft genome sequence of Aduncisulcus paluster, a free-living microaerophilic Fornicata.</title>
        <authorList>
            <person name="Yuyama I."/>
            <person name="Kume K."/>
            <person name="Tamura T."/>
            <person name="Inagaki Y."/>
            <person name="Hashimoto T."/>
        </authorList>
    </citation>
    <scope>NUCLEOTIDE SEQUENCE</scope>
    <source>
        <strain evidence="2">NY0171</strain>
    </source>
</reference>
<comment type="caution">
    <text evidence="2">The sequence shown here is derived from an EMBL/GenBank/DDBJ whole genome shotgun (WGS) entry which is preliminary data.</text>
</comment>
<evidence type="ECO:0000313" key="2">
    <source>
        <dbReference type="EMBL" id="GKT37171.1"/>
    </source>
</evidence>
<feature type="region of interest" description="Disordered" evidence="1">
    <location>
        <begin position="591"/>
        <end position="654"/>
    </location>
</feature>
<feature type="region of interest" description="Disordered" evidence="1">
    <location>
        <begin position="327"/>
        <end position="369"/>
    </location>
</feature>
<feature type="region of interest" description="Disordered" evidence="1">
    <location>
        <begin position="442"/>
        <end position="463"/>
    </location>
</feature>
<feature type="compositionally biased region" description="Low complexity" evidence="1">
    <location>
        <begin position="642"/>
        <end position="654"/>
    </location>
</feature>
<feature type="compositionally biased region" description="Basic and acidic residues" evidence="1">
    <location>
        <begin position="807"/>
        <end position="822"/>
    </location>
</feature>
<feature type="compositionally biased region" description="Low complexity" evidence="1">
    <location>
        <begin position="887"/>
        <end position="896"/>
    </location>
</feature>
<feature type="region of interest" description="Disordered" evidence="1">
    <location>
        <begin position="1119"/>
        <end position="1141"/>
    </location>
</feature>
<feature type="compositionally biased region" description="Polar residues" evidence="1">
    <location>
        <begin position="1209"/>
        <end position="1219"/>
    </location>
</feature>
<keyword evidence="3" id="KW-1185">Reference proteome</keyword>
<evidence type="ECO:0000256" key="1">
    <source>
        <dbReference type="SAM" id="MobiDB-lite"/>
    </source>
</evidence>
<feature type="region of interest" description="Disordered" evidence="1">
    <location>
        <begin position="540"/>
        <end position="572"/>
    </location>
</feature>
<feature type="compositionally biased region" description="Low complexity" evidence="1">
    <location>
        <begin position="454"/>
        <end position="463"/>
    </location>
</feature>
<feature type="region of interest" description="Disordered" evidence="1">
    <location>
        <begin position="881"/>
        <end position="913"/>
    </location>
</feature>